<evidence type="ECO:0000313" key="3">
    <source>
        <dbReference type="EMBL" id="KKA20943.1"/>
    </source>
</evidence>
<keyword evidence="2" id="KW-0732">Signal</keyword>
<evidence type="ECO:0000256" key="2">
    <source>
        <dbReference type="SAM" id="SignalP"/>
    </source>
</evidence>
<gene>
    <name evidence="3" type="ORF">T310_5028</name>
</gene>
<keyword evidence="4" id="KW-1185">Reference proteome</keyword>
<accession>A0A0F4YTI7</accession>
<keyword evidence="1" id="KW-0812">Transmembrane</keyword>
<feature type="signal peptide" evidence="2">
    <location>
        <begin position="1"/>
        <end position="26"/>
    </location>
</feature>
<dbReference type="STRING" id="1408163.A0A0F4YTI7"/>
<dbReference type="Proteomes" id="UP000053958">
    <property type="component" value="Unassembled WGS sequence"/>
</dbReference>
<organism evidence="3 4">
    <name type="scientific">Rasamsonia emersonii (strain ATCC 16479 / CBS 393.64 / IMI 116815)</name>
    <dbReference type="NCBI Taxonomy" id="1408163"/>
    <lineage>
        <taxon>Eukaryota</taxon>
        <taxon>Fungi</taxon>
        <taxon>Dikarya</taxon>
        <taxon>Ascomycota</taxon>
        <taxon>Pezizomycotina</taxon>
        <taxon>Eurotiomycetes</taxon>
        <taxon>Eurotiomycetidae</taxon>
        <taxon>Eurotiales</taxon>
        <taxon>Trichocomaceae</taxon>
        <taxon>Rasamsonia</taxon>
    </lineage>
</organism>
<keyword evidence="1" id="KW-1133">Transmembrane helix</keyword>
<feature type="transmembrane region" description="Helical" evidence="1">
    <location>
        <begin position="79"/>
        <end position="98"/>
    </location>
</feature>
<name>A0A0F4YTI7_RASE3</name>
<evidence type="ECO:0000256" key="1">
    <source>
        <dbReference type="SAM" id="Phobius"/>
    </source>
</evidence>
<feature type="chain" id="PRO_5002482046" description="Integral membrane protein" evidence="2">
    <location>
        <begin position="27"/>
        <end position="123"/>
    </location>
</feature>
<sequence length="123" mass="13663">MPSPQRRFQISAAALLLLSAGHTAIARKWMADPEFKNLPKIAKAYAKAGWYQGSIFFLITALLNYRWSRLHPKGLTDRLDKAIAALNVILLWASAAWYNRQSIKDTSAAVGITGALQAWAAFF</sequence>
<dbReference type="OrthoDB" id="5399817at2759"/>
<dbReference type="EMBL" id="LASV01000217">
    <property type="protein sequence ID" value="KKA20943.1"/>
    <property type="molecule type" value="Genomic_DNA"/>
</dbReference>
<proteinExistence type="predicted"/>
<comment type="caution">
    <text evidence="3">The sequence shown here is derived from an EMBL/GenBank/DDBJ whole genome shotgun (WGS) entry which is preliminary data.</text>
</comment>
<dbReference type="AlphaFoldDB" id="A0A0F4YTI7"/>
<protein>
    <recommendedName>
        <fullName evidence="5">Integral membrane protein</fullName>
    </recommendedName>
</protein>
<evidence type="ECO:0000313" key="4">
    <source>
        <dbReference type="Proteomes" id="UP000053958"/>
    </source>
</evidence>
<reference evidence="3 4" key="1">
    <citation type="submission" date="2015-04" db="EMBL/GenBank/DDBJ databases">
        <authorList>
            <person name="Heijne W.H."/>
            <person name="Fedorova N.D."/>
            <person name="Nierman W.C."/>
            <person name="Vollebregt A.W."/>
            <person name="Zhao Z."/>
            <person name="Wu L."/>
            <person name="Kumar M."/>
            <person name="Stam H."/>
            <person name="van den Berg M.A."/>
            <person name="Pel H.J."/>
        </authorList>
    </citation>
    <scope>NUCLEOTIDE SEQUENCE [LARGE SCALE GENOMIC DNA]</scope>
    <source>
        <strain evidence="3 4">CBS 393.64</strain>
    </source>
</reference>
<evidence type="ECO:0008006" key="5">
    <source>
        <dbReference type="Google" id="ProtNLM"/>
    </source>
</evidence>
<dbReference type="GeneID" id="25317375"/>
<dbReference type="RefSeq" id="XP_013327555.1">
    <property type="nucleotide sequence ID" value="XM_013472101.1"/>
</dbReference>
<feature type="transmembrane region" description="Helical" evidence="1">
    <location>
        <begin position="50"/>
        <end position="67"/>
    </location>
</feature>
<keyword evidence="1" id="KW-0472">Membrane</keyword>